<dbReference type="InterPro" id="IPR010714">
    <property type="entry name" value="Coatomer_asu_C"/>
</dbReference>
<name>M5BI53_THACB</name>
<feature type="repeat" description="WD" evidence="11">
    <location>
        <begin position="208"/>
        <end position="249"/>
    </location>
</feature>
<dbReference type="AlphaFoldDB" id="M5BI53"/>
<feature type="repeat" description="WD" evidence="11">
    <location>
        <begin position="7"/>
        <end position="48"/>
    </location>
</feature>
<comment type="subcellular location">
    <subcellularLocation>
        <location evidence="2">Cytoplasm</location>
    </subcellularLocation>
    <subcellularLocation>
        <location evidence="1">Golgi apparatus membrane</location>
        <topology evidence="1">Peripheral membrane protein</topology>
        <orientation evidence="1">Cytoplasmic side</orientation>
    </subcellularLocation>
</comment>
<keyword evidence="4" id="KW-0963">Cytoplasm</keyword>
<dbReference type="GO" id="GO:0006886">
    <property type="term" value="P:intracellular protein transport"/>
    <property type="evidence" value="ECO:0007669"/>
    <property type="project" value="InterPro"/>
</dbReference>
<keyword evidence="7" id="KW-0931">ER-Golgi transport</keyword>
<keyword evidence="10" id="KW-0472">Membrane</keyword>
<dbReference type="InterPro" id="IPR047312">
    <property type="entry name" value="Coatomer_alpha_WD-assoc_reg"/>
</dbReference>
<protein>
    <submittedName>
        <fullName evidence="15">COPA protein</fullName>
    </submittedName>
</protein>
<dbReference type="InterPro" id="IPR020472">
    <property type="entry name" value="WD40_PAC1"/>
</dbReference>
<reference evidence="15 16" key="1">
    <citation type="journal article" date="2013" name="J. Biotechnol.">
        <title>Establishment and interpretation of the genome sequence of the phytopathogenic fungus Rhizoctonia solani AG1-IB isolate 7/3/14.</title>
        <authorList>
            <person name="Wibberg D.W."/>
            <person name="Jelonek L.J."/>
            <person name="Rupp O.R."/>
            <person name="Hennig M.H."/>
            <person name="Eikmeyer F.E."/>
            <person name="Goesmann A.G."/>
            <person name="Hartmann A.H."/>
            <person name="Borriss R.B."/>
            <person name="Grosch R.G."/>
            <person name="Puehler A.P."/>
            <person name="Schlueter A.S."/>
        </authorList>
    </citation>
    <scope>NUCLEOTIDE SEQUENCE [LARGE SCALE GENOMIC DNA]</scope>
    <source>
        <strain evidence="16">AG1-IB / isolate 7/3/14</strain>
    </source>
</reference>
<dbReference type="SUPFAM" id="SSF50978">
    <property type="entry name" value="WD40 repeat-like"/>
    <property type="match status" value="1"/>
</dbReference>
<evidence type="ECO:0000256" key="8">
    <source>
        <dbReference type="ARBA" id="ARBA00022927"/>
    </source>
</evidence>
<feature type="repeat" description="WD" evidence="11">
    <location>
        <begin position="252"/>
        <end position="293"/>
    </location>
</feature>
<dbReference type="Gene3D" id="1.25.40.470">
    <property type="match status" value="1"/>
</dbReference>
<dbReference type="PROSITE" id="PS50082">
    <property type="entry name" value="WD_REPEATS_2"/>
    <property type="match status" value="6"/>
</dbReference>
<dbReference type="Pfam" id="PF00400">
    <property type="entry name" value="WD40"/>
    <property type="match status" value="6"/>
</dbReference>
<feature type="repeat" description="WD" evidence="11">
    <location>
        <begin position="135"/>
        <end position="169"/>
    </location>
</feature>
<dbReference type="EMBL" id="CAOJ01000902">
    <property type="protein sequence ID" value="CCO26678.1"/>
    <property type="molecule type" value="Genomic_DNA"/>
</dbReference>
<evidence type="ECO:0000313" key="16">
    <source>
        <dbReference type="Proteomes" id="UP000012065"/>
    </source>
</evidence>
<keyword evidence="5 11" id="KW-0853">WD repeat</keyword>
<dbReference type="FunFam" id="2.130.10.10:FF:000010">
    <property type="entry name" value="Coatomer subunit alpha"/>
    <property type="match status" value="1"/>
</dbReference>
<dbReference type="GO" id="GO:0006890">
    <property type="term" value="P:retrograde vesicle-mediated transport, Golgi to endoplasmic reticulum"/>
    <property type="evidence" value="ECO:0007669"/>
    <property type="project" value="TreeGrafter"/>
</dbReference>
<gene>
    <name evidence="15" type="primary">COPA</name>
    <name evidence="15" type="ORF">BN14_00708</name>
</gene>
<dbReference type="PRINTS" id="PR00320">
    <property type="entry name" value="GPROTEINBRPT"/>
</dbReference>
<accession>M5BI53</accession>
<dbReference type="GO" id="GO:0030126">
    <property type="term" value="C:COPI vesicle coat"/>
    <property type="evidence" value="ECO:0007669"/>
    <property type="project" value="InterPro"/>
</dbReference>
<dbReference type="GO" id="GO:0000139">
    <property type="term" value="C:Golgi membrane"/>
    <property type="evidence" value="ECO:0007669"/>
    <property type="project" value="UniProtKB-SubCell"/>
</dbReference>
<evidence type="ECO:0000256" key="11">
    <source>
        <dbReference type="PROSITE-ProRule" id="PRU00221"/>
    </source>
</evidence>
<dbReference type="GO" id="GO:0005198">
    <property type="term" value="F:structural molecule activity"/>
    <property type="evidence" value="ECO:0007669"/>
    <property type="project" value="InterPro"/>
</dbReference>
<organism evidence="15 16">
    <name type="scientific">Thanatephorus cucumeris (strain AG1-IB / isolate 7/3/14)</name>
    <name type="common">Lettuce bottom rot fungus</name>
    <name type="synonym">Rhizoctonia solani</name>
    <dbReference type="NCBI Taxonomy" id="1108050"/>
    <lineage>
        <taxon>Eukaryota</taxon>
        <taxon>Fungi</taxon>
        <taxon>Dikarya</taxon>
        <taxon>Basidiomycota</taxon>
        <taxon>Agaricomycotina</taxon>
        <taxon>Agaricomycetes</taxon>
        <taxon>Cantharellales</taxon>
        <taxon>Ceratobasidiaceae</taxon>
        <taxon>Rhizoctonia</taxon>
        <taxon>Rhizoctonia solani AG-1</taxon>
    </lineage>
</organism>
<dbReference type="Gene3D" id="2.130.10.10">
    <property type="entry name" value="YVTN repeat-like/Quinoprotein amine dehydrogenase"/>
    <property type="match status" value="1"/>
</dbReference>
<feature type="repeat" description="WD" evidence="11">
    <location>
        <begin position="49"/>
        <end position="83"/>
    </location>
</feature>
<dbReference type="SUPFAM" id="SSF82171">
    <property type="entry name" value="DPP6 N-terminal domain-like"/>
    <property type="match status" value="1"/>
</dbReference>
<evidence type="ECO:0000256" key="9">
    <source>
        <dbReference type="ARBA" id="ARBA00023034"/>
    </source>
</evidence>
<keyword evidence="6" id="KW-0677">Repeat</keyword>
<dbReference type="HOGENOM" id="CLU_007565_0_0_1"/>
<evidence type="ECO:0000256" key="5">
    <source>
        <dbReference type="ARBA" id="ARBA00022574"/>
    </source>
</evidence>
<dbReference type="CDD" id="cd00200">
    <property type="entry name" value="WD40"/>
    <property type="match status" value="1"/>
</dbReference>
<keyword evidence="8" id="KW-0653">Protein transport</keyword>
<comment type="caution">
    <text evidence="15">The sequence shown here is derived from an EMBL/GenBank/DDBJ whole genome shotgun (WGS) entry which is preliminary data.</text>
</comment>
<evidence type="ECO:0000259" key="12">
    <source>
        <dbReference type="Pfam" id="PF04053"/>
    </source>
</evidence>
<dbReference type="InterPro" id="IPR050844">
    <property type="entry name" value="Coatomer_complex_subunit"/>
</dbReference>
<dbReference type="GO" id="GO:0006888">
    <property type="term" value="P:endoplasmic reticulum to Golgi vesicle-mediated transport"/>
    <property type="evidence" value="ECO:0007669"/>
    <property type="project" value="TreeGrafter"/>
</dbReference>
<evidence type="ECO:0000313" key="15">
    <source>
        <dbReference type="EMBL" id="CCO26678.1"/>
    </source>
</evidence>
<evidence type="ECO:0000256" key="10">
    <source>
        <dbReference type="ARBA" id="ARBA00023136"/>
    </source>
</evidence>
<dbReference type="PANTHER" id="PTHR19876">
    <property type="entry name" value="COATOMER"/>
    <property type="match status" value="1"/>
</dbReference>
<evidence type="ECO:0000256" key="1">
    <source>
        <dbReference type="ARBA" id="ARBA00004255"/>
    </source>
</evidence>
<dbReference type="InterPro" id="IPR019775">
    <property type="entry name" value="WD40_repeat_CS"/>
</dbReference>
<evidence type="ECO:0000256" key="4">
    <source>
        <dbReference type="ARBA" id="ARBA00022490"/>
    </source>
</evidence>
<feature type="repeat" description="WD" evidence="11">
    <location>
        <begin position="93"/>
        <end position="134"/>
    </location>
</feature>
<evidence type="ECO:0000256" key="3">
    <source>
        <dbReference type="ARBA" id="ARBA00022448"/>
    </source>
</evidence>
<dbReference type="InterPro" id="IPR036322">
    <property type="entry name" value="WD40_repeat_dom_sf"/>
</dbReference>
<keyword evidence="9" id="KW-0333">Golgi apparatus</keyword>
<dbReference type="Pfam" id="PF06957">
    <property type="entry name" value="COPI_C"/>
    <property type="match status" value="1"/>
</dbReference>
<dbReference type="GO" id="GO:0006891">
    <property type="term" value="P:intra-Golgi vesicle-mediated transport"/>
    <property type="evidence" value="ECO:0007669"/>
    <property type="project" value="TreeGrafter"/>
</dbReference>
<dbReference type="InterPro" id="IPR056176">
    <property type="entry name" value="TPR_COPA_B"/>
</dbReference>
<dbReference type="FunFam" id="1.25.40.470:FF:000002">
    <property type="entry name" value="Coatomer subunit alpha"/>
    <property type="match status" value="1"/>
</dbReference>
<feature type="domain" description="COPA/B second beta-propeller" evidence="12">
    <location>
        <begin position="346"/>
        <end position="592"/>
    </location>
</feature>
<dbReference type="PROSITE" id="PS00678">
    <property type="entry name" value="WD_REPEATS_1"/>
    <property type="match status" value="3"/>
</dbReference>
<dbReference type="Pfam" id="PF04053">
    <property type="entry name" value="B-prop_COPA_B_2nd"/>
    <property type="match status" value="1"/>
</dbReference>
<evidence type="ECO:0000256" key="2">
    <source>
        <dbReference type="ARBA" id="ARBA00004496"/>
    </source>
</evidence>
<feature type="domain" description="Coatomer alpha subunit C-terminal" evidence="13">
    <location>
        <begin position="865"/>
        <end position="932"/>
    </location>
</feature>
<feature type="domain" description="COPA/B TPR" evidence="14">
    <location>
        <begin position="620"/>
        <end position="778"/>
    </location>
</feature>
<keyword evidence="3" id="KW-0813">Transport</keyword>
<evidence type="ECO:0000256" key="6">
    <source>
        <dbReference type="ARBA" id="ARBA00022737"/>
    </source>
</evidence>
<dbReference type="PANTHER" id="PTHR19876:SF1">
    <property type="entry name" value="COATOMER SUBUNIT ALPHA"/>
    <property type="match status" value="1"/>
</dbReference>
<proteinExistence type="predicted"/>
<dbReference type="InterPro" id="IPR006692">
    <property type="entry name" value="Beta-prop_COPA/B_2nd"/>
</dbReference>
<sequence>MQMLTKFESKSNRVKGLAFHPTRPLLAASLHNGSVQLWNYQMGTLVDRFDEHDGPVRGVAIHPTRPLLVTGGDDYKVKVWDLRPQSRKCLFTLHGHLDYVRTVQFHHDMPWIISASDDQTIRIWNSTSRNCIAILTGHSHYIMSAQFHPKDDLVVSASMDQTVRVWDISGLRKTGGTPATHAAAQAAGSMGTAGFDAFDTFSTVKYVLEGHDRGVNYAAFHPNLPLIVSAADDRQIKLWRMSETKAWEVDTCRGHFNNVASALFHPRHELILSVGEDKTIRVWDMGKRTAVQTFRREHDRFWTLTAHPELNLFAAGHDSGLIVFKLERERPAFSLFQDTLYYIRDKYVRQYDLNTRADAGVLSVRKLGGQYVQPRTLSFNPAERAIIVTSTADNGIYELVGLPRDIGSGELRDSSTDGKRGTGNSVVFVARNRFAVLEKATQNIQIRDLSNTITKTIKAPVQTNEIFYGGTASLILSSTSTVVLYDIQQQKTLAELSTPPVKYVIWNADGSTVALLSKHTITIANKNMTQSSLIHETIRIKSGAWDDSGVFVYSTLNHIKYALPNGDNGIIKTLDQPVYLTRVKGKQIHYLDRSARPSTMDMDPTEYRFKLALVRNNYEEVLHIIRTSNLVGQSIISYLQKKGFPEIALHFVQDKNTRFDLAIECGNLDVALETAKAIDKKECWERLAQQGLKQGNHKIVEVSYQKTKNFDKLSFLYMATGSTDKLAKMGKIAEARGDPMSKFQNTLYSGDVVSRVNLLRDVGLQPLAYLTARNHGLDELAEEILESAGISEDDIDGLPPVASEPLGLPPIITPTTGLVWPVFSKENFFEKAMANGGLTDPSSSTAYVNGVDSTPALDEWEAGEVTQEEEVADGEGWDLDEGVGAEDTEQAGDVADSTAGAAAGVSETELWTRNSPFAADHVAAGSFETAMQAIWSRPV</sequence>
<dbReference type="InterPro" id="IPR015943">
    <property type="entry name" value="WD40/YVTN_repeat-like_dom_sf"/>
</dbReference>
<dbReference type="InterPro" id="IPR001680">
    <property type="entry name" value="WD40_rpt"/>
</dbReference>
<dbReference type="Pfam" id="PF23953">
    <property type="entry name" value="TPR_COPA_B"/>
    <property type="match status" value="1"/>
</dbReference>
<dbReference type="CDD" id="cd22948">
    <property type="entry name" value="Coatomer_WDAD_alpha"/>
    <property type="match status" value="1"/>
</dbReference>
<dbReference type="Proteomes" id="UP000012065">
    <property type="component" value="Unassembled WGS sequence"/>
</dbReference>
<evidence type="ECO:0000256" key="7">
    <source>
        <dbReference type="ARBA" id="ARBA00022892"/>
    </source>
</evidence>
<dbReference type="SMART" id="SM00320">
    <property type="entry name" value="WD40"/>
    <property type="match status" value="7"/>
</dbReference>
<evidence type="ECO:0000259" key="13">
    <source>
        <dbReference type="Pfam" id="PF06957"/>
    </source>
</evidence>
<dbReference type="PROSITE" id="PS50294">
    <property type="entry name" value="WD_REPEATS_REGION"/>
    <property type="match status" value="5"/>
</dbReference>
<evidence type="ECO:0000259" key="14">
    <source>
        <dbReference type="Pfam" id="PF23953"/>
    </source>
</evidence>